<sequence>MFQIKTFNAIATEGMSRFESENYGINEDNKDPHGILLRSQKLHDYAFPETVLGVARAGAGTNNIPVEDLTKKGIVVFNTPGANANAVKELVVASLLLSVRPILQGANWVQQLEGDNLEEVAEANKKQFAGTELEGKRLGVIGLGSIGAMIANDAYRLGMEVMGFDPYVSVDTAWTISRRVKRAQQIEEVFRTCDFITVHVPLNDATNNLISDKEIAMMKTTAKLFNFSRGEIVDTQAVLKAIEADELAGFTTDFADAKLLNNPKILVLPHLGASTEEAEVNCAKMAARTLKRFLETGVIKRSVNFPAVEMDFQSPYRVTIIHDNKPNVLGQISTEIASLGINIDNMVNRGRGDYAYTLVDVSEKDDLKMQRMKRHLEQKENLIRVRTIKNSEVYNEWS</sequence>
<dbReference type="PANTHER" id="PTHR42938:SF47">
    <property type="entry name" value="HYDROXYPYRUVATE REDUCTASE"/>
    <property type="match status" value="1"/>
</dbReference>
<feature type="domain" description="ACT" evidence="13">
    <location>
        <begin position="317"/>
        <end position="390"/>
    </location>
</feature>
<dbReference type="SUPFAM" id="SSF52283">
    <property type="entry name" value="Formate/glycerate dehydrogenase catalytic domain-like"/>
    <property type="match status" value="1"/>
</dbReference>
<dbReference type="Pfam" id="PF00389">
    <property type="entry name" value="2-Hacid_dh"/>
    <property type="match status" value="1"/>
</dbReference>
<dbReference type="Pfam" id="PF02826">
    <property type="entry name" value="2-Hacid_dh_C"/>
    <property type="match status" value="1"/>
</dbReference>
<evidence type="ECO:0000256" key="10">
    <source>
        <dbReference type="ARBA" id="ARBA00048126"/>
    </source>
</evidence>
<evidence type="ECO:0000313" key="14">
    <source>
        <dbReference type="EMBL" id="GGI65716.1"/>
    </source>
</evidence>
<dbReference type="AlphaFoldDB" id="A0A917JFB2"/>
<dbReference type="PROSITE" id="PS00670">
    <property type="entry name" value="D_2_HYDROXYACID_DH_2"/>
    <property type="match status" value="1"/>
</dbReference>
<keyword evidence="7 12" id="KW-0560">Oxidoreductase</keyword>
<evidence type="ECO:0000313" key="15">
    <source>
        <dbReference type="Proteomes" id="UP000622610"/>
    </source>
</evidence>
<evidence type="ECO:0000256" key="4">
    <source>
        <dbReference type="ARBA" id="ARBA00013001"/>
    </source>
</evidence>
<dbReference type="InterPro" id="IPR006139">
    <property type="entry name" value="D-isomer_2_OHA_DH_cat_dom"/>
</dbReference>
<evidence type="ECO:0000256" key="8">
    <source>
        <dbReference type="ARBA" id="ARBA00023027"/>
    </source>
</evidence>
<dbReference type="Proteomes" id="UP000622610">
    <property type="component" value="Unassembled WGS sequence"/>
</dbReference>
<organism evidence="14 15">
    <name type="scientific">Enterococcus alcedinis</name>
    <dbReference type="NCBI Taxonomy" id="1274384"/>
    <lineage>
        <taxon>Bacteria</taxon>
        <taxon>Bacillati</taxon>
        <taxon>Bacillota</taxon>
        <taxon>Bacilli</taxon>
        <taxon>Lactobacillales</taxon>
        <taxon>Enterococcaceae</taxon>
        <taxon>Enterococcus</taxon>
    </lineage>
</organism>
<evidence type="ECO:0000256" key="7">
    <source>
        <dbReference type="ARBA" id="ARBA00023002"/>
    </source>
</evidence>
<evidence type="ECO:0000256" key="5">
    <source>
        <dbReference type="ARBA" id="ARBA00013143"/>
    </source>
</evidence>
<dbReference type="EC" id="1.1.1.95" evidence="5"/>
<dbReference type="SUPFAM" id="SSF51735">
    <property type="entry name" value="NAD(P)-binding Rossmann-fold domains"/>
    <property type="match status" value="1"/>
</dbReference>
<evidence type="ECO:0000256" key="11">
    <source>
        <dbReference type="ARBA" id="ARBA00048731"/>
    </source>
</evidence>
<dbReference type="InterPro" id="IPR029753">
    <property type="entry name" value="D-isomer_DH_CS"/>
</dbReference>
<evidence type="ECO:0000256" key="12">
    <source>
        <dbReference type="RuleBase" id="RU003719"/>
    </source>
</evidence>
<keyword evidence="15" id="KW-1185">Reference proteome</keyword>
<protein>
    <recommendedName>
        <fullName evidence="6">D-3-phosphoglycerate dehydrogenase</fullName>
        <ecNumber evidence="4">1.1.1.399</ecNumber>
        <ecNumber evidence="5">1.1.1.95</ecNumber>
    </recommendedName>
    <alternativeName>
        <fullName evidence="9">2-oxoglutarate reductase</fullName>
    </alternativeName>
</protein>
<gene>
    <name evidence="14" type="ORF">GCM10011482_13700</name>
</gene>
<dbReference type="GO" id="GO:0004617">
    <property type="term" value="F:phosphoglycerate dehydrogenase activity"/>
    <property type="evidence" value="ECO:0007669"/>
    <property type="project" value="UniProtKB-EC"/>
</dbReference>
<proteinExistence type="inferred from homology"/>
<evidence type="ECO:0000256" key="3">
    <source>
        <dbReference type="ARBA" id="ARBA00005854"/>
    </source>
</evidence>
<dbReference type="Gene3D" id="3.40.50.720">
    <property type="entry name" value="NAD(P)-binding Rossmann-like Domain"/>
    <property type="match status" value="2"/>
</dbReference>
<reference evidence="14" key="1">
    <citation type="journal article" date="2014" name="Int. J. Syst. Evol. Microbiol.">
        <title>Complete genome sequence of Corynebacterium casei LMG S-19264T (=DSM 44701T), isolated from a smear-ripened cheese.</title>
        <authorList>
            <consortium name="US DOE Joint Genome Institute (JGI-PGF)"/>
            <person name="Walter F."/>
            <person name="Albersmeier A."/>
            <person name="Kalinowski J."/>
            <person name="Ruckert C."/>
        </authorList>
    </citation>
    <scope>NUCLEOTIDE SEQUENCE</scope>
    <source>
        <strain evidence="14">CCM 8433</strain>
    </source>
</reference>
<comment type="similarity">
    <text evidence="3 12">Belongs to the D-isomer specific 2-hydroxyacid dehydrogenase family.</text>
</comment>
<evidence type="ECO:0000256" key="2">
    <source>
        <dbReference type="ARBA" id="ARBA00005216"/>
    </source>
</evidence>
<dbReference type="InterPro" id="IPR036291">
    <property type="entry name" value="NAD(P)-bd_dom_sf"/>
</dbReference>
<comment type="caution">
    <text evidence="14">The sequence shown here is derived from an EMBL/GenBank/DDBJ whole genome shotgun (WGS) entry which is preliminary data.</text>
</comment>
<dbReference type="PROSITE" id="PS51671">
    <property type="entry name" value="ACT"/>
    <property type="match status" value="1"/>
</dbReference>
<dbReference type="InterPro" id="IPR006140">
    <property type="entry name" value="D-isomer_DH_NAD-bd"/>
</dbReference>
<dbReference type="InterPro" id="IPR029752">
    <property type="entry name" value="D-isomer_DH_CS1"/>
</dbReference>
<keyword evidence="8" id="KW-0520">NAD</keyword>
<comment type="function">
    <text evidence="1">Catalyzes the reversible oxidation of 3-phospho-D-glycerate to 3-phosphonooxypyruvate, the first step of the phosphorylated L-serine biosynthesis pathway. Also catalyzes the reversible oxidation of 2-hydroxyglutarate to 2-oxoglutarate.</text>
</comment>
<comment type="catalytic activity">
    <reaction evidence="11">
        <text>(2R)-3-phosphoglycerate + NAD(+) = 3-phosphooxypyruvate + NADH + H(+)</text>
        <dbReference type="Rhea" id="RHEA:12641"/>
        <dbReference type="ChEBI" id="CHEBI:15378"/>
        <dbReference type="ChEBI" id="CHEBI:18110"/>
        <dbReference type="ChEBI" id="CHEBI:57540"/>
        <dbReference type="ChEBI" id="CHEBI:57945"/>
        <dbReference type="ChEBI" id="CHEBI:58272"/>
        <dbReference type="EC" id="1.1.1.95"/>
    </reaction>
</comment>
<dbReference type="InterPro" id="IPR045865">
    <property type="entry name" value="ACT-like_dom_sf"/>
</dbReference>
<dbReference type="SUPFAM" id="SSF55021">
    <property type="entry name" value="ACT-like"/>
    <property type="match status" value="1"/>
</dbReference>
<dbReference type="PROSITE" id="PS00065">
    <property type="entry name" value="D_2_HYDROXYACID_DH_1"/>
    <property type="match status" value="1"/>
</dbReference>
<dbReference type="RefSeq" id="WP_188367555.1">
    <property type="nucleotide sequence ID" value="NZ_BMDT01000005.1"/>
</dbReference>
<reference evidence="14" key="2">
    <citation type="submission" date="2020-09" db="EMBL/GenBank/DDBJ databases">
        <authorList>
            <person name="Sun Q."/>
            <person name="Sedlacek I."/>
        </authorList>
    </citation>
    <scope>NUCLEOTIDE SEQUENCE</scope>
    <source>
        <strain evidence="14">CCM 8433</strain>
    </source>
</reference>
<dbReference type="InterPro" id="IPR002912">
    <property type="entry name" value="ACT_dom"/>
</dbReference>
<name>A0A917JFB2_9ENTE</name>
<evidence type="ECO:0000256" key="6">
    <source>
        <dbReference type="ARBA" id="ARBA00021582"/>
    </source>
</evidence>
<dbReference type="EC" id="1.1.1.399" evidence="4"/>
<evidence type="ECO:0000259" key="13">
    <source>
        <dbReference type="PROSITE" id="PS51671"/>
    </source>
</evidence>
<evidence type="ECO:0000256" key="1">
    <source>
        <dbReference type="ARBA" id="ARBA00003800"/>
    </source>
</evidence>
<evidence type="ECO:0000256" key="9">
    <source>
        <dbReference type="ARBA" id="ARBA00030455"/>
    </source>
</evidence>
<comment type="catalytic activity">
    <reaction evidence="10">
        <text>(R)-2-hydroxyglutarate + NAD(+) = 2-oxoglutarate + NADH + H(+)</text>
        <dbReference type="Rhea" id="RHEA:49612"/>
        <dbReference type="ChEBI" id="CHEBI:15378"/>
        <dbReference type="ChEBI" id="CHEBI:15801"/>
        <dbReference type="ChEBI" id="CHEBI:16810"/>
        <dbReference type="ChEBI" id="CHEBI:57540"/>
        <dbReference type="ChEBI" id="CHEBI:57945"/>
        <dbReference type="EC" id="1.1.1.399"/>
    </reaction>
</comment>
<dbReference type="CDD" id="cd12174">
    <property type="entry name" value="PGDH_like_3"/>
    <property type="match status" value="1"/>
</dbReference>
<dbReference type="GO" id="GO:0051287">
    <property type="term" value="F:NAD binding"/>
    <property type="evidence" value="ECO:0007669"/>
    <property type="project" value="InterPro"/>
</dbReference>
<comment type="pathway">
    <text evidence="2">Amino-acid biosynthesis; L-serine biosynthesis; L-serine from 3-phospho-D-glycerate: step 1/3.</text>
</comment>
<dbReference type="PANTHER" id="PTHR42938">
    <property type="entry name" value="FORMATE DEHYDROGENASE 1"/>
    <property type="match status" value="1"/>
</dbReference>
<dbReference type="EMBL" id="BMDT01000005">
    <property type="protein sequence ID" value="GGI65716.1"/>
    <property type="molecule type" value="Genomic_DNA"/>
</dbReference>
<dbReference type="Gene3D" id="3.30.70.260">
    <property type="match status" value="1"/>
</dbReference>
<accession>A0A917JFB2</accession>